<dbReference type="AlphaFoldDB" id="A0A8K0RVP4"/>
<keyword evidence="3 6" id="KW-1133">Transmembrane helix</keyword>
<evidence type="ECO:0000256" key="3">
    <source>
        <dbReference type="ARBA" id="ARBA00022989"/>
    </source>
</evidence>
<comment type="similarity">
    <text evidence="5">Belongs to the SAT4 family.</text>
</comment>
<reference evidence="8" key="1">
    <citation type="journal article" date="2021" name="Nat. Commun.">
        <title>Genetic determinants of endophytism in the Arabidopsis root mycobiome.</title>
        <authorList>
            <person name="Mesny F."/>
            <person name="Miyauchi S."/>
            <person name="Thiergart T."/>
            <person name="Pickel B."/>
            <person name="Atanasova L."/>
            <person name="Karlsson M."/>
            <person name="Huettel B."/>
            <person name="Barry K.W."/>
            <person name="Haridas S."/>
            <person name="Chen C."/>
            <person name="Bauer D."/>
            <person name="Andreopoulos W."/>
            <person name="Pangilinan J."/>
            <person name="LaButti K."/>
            <person name="Riley R."/>
            <person name="Lipzen A."/>
            <person name="Clum A."/>
            <person name="Drula E."/>
            <person name="Henrissat B."/>
            <person name="Kohler A."/>
            <person name="Grigoriev I.V."/>
            <person name="Martin F.M."/>
            <person name="Hacquard S."/>
        </authorList>
    </citation>
    <scope>NUCLEOTIDE SEQUENCE</scope>
    <source>
        <strain evidence="8">MPI-SDFR-AT-0068</strain>
    </source>
</reference>
<dbReference type="Pfam" id="PF20684">
    <property type="entry name" value="Fung_rhodopsin"/>
    <property type="match status" value="1"/>
</dbReference>
<evidence type="ECO:0000259" key="7">
    <source>
        <dbReference type="Pfam" id="PF20684"/>
    </source>
</evidence>
<organism evidence="8 9">
    <name type="scientific">Fusarium tricinctum</name>
    <dbReference type="NCBI Taxonomy" id="61284"/>
    <lineage>
        <taxon>Eukaryota</taxon>
        <taxon>Fungi</taxon>
        <taxon>Dikarya</taxon>
        <taxon>Ascomycota</taxon>
        <taxon>Pezizomycotina</taxon>
        <taxon>Sordariomycetes</taxon>
        <taxon>Hypocreomycetidae</taxon>
        <taxon>Hypocreales</taxon>
        <taxon>Nectriaceae</taxon>
        <taxon>Fusarium</taxon>
        <taxon>Fusarium tricinctum species complex</taxon>
    </lineage>
</organism>
<dbReference type="GO" id="GO:0016020">
    <property type="term" value="C:membrane"/>
    <property type="evidence" value="ECO:0007669"/>
    <property type="project" value="UniProtKB-SubCell"/>
</dbReference>
<evidence type="ECO:0000256" key="1">
    <source>
        <dbReference type="ARBA" id="ARBA00004141"/>
    </source>
</evidence>
<dbReference type="InterPro" id="IPR049326">
    <property type="entry name" value="Rhodopsin_dom_fungi"/>
</dbReference>
<evidence type="ECO:0000256" key="6">
    <source>
        <dbReference type="SAM" id="Phobius"/>
    </source>
</evidence>
<sequence length="133" mass="14514">MADASELWHAVQPSGLSAAMLAITIVFTPVCAAVVTLRIWVRLTSHCFGLEDWLMCIGATLNLVHNGVVIWGTFTGVGTPDSKLNTAIMIEGAKSVTFWQMFYVSGSLFIKTSICVQLLRIASNKLCKIFLSF</sequence>
<dbReference type="PANTHER" id="PTHR33048">
    <property type="entry name" value="PTH11-LIKE INTEGRAL MEMBRANE PROTEIN (AFU_ORTHOLOGUE AFUA_5G11245)"/>
    <property type="match status" value="1"/>
</dbReference>
<evidence type="ECO:0000256" key="2">
    <source>
        <dbReference type="ARBA" id="ARBA00022692"/>
    </source>
</evidence>
<proteinExistence type="inferred from homology"/>
<dbReference type="EMBL" id="JAGPXF010000004">
    <property type="protein sequence ID" value="KAH7245606.1"/>
    <property type="molecule type" value="Genomic_DNA"/>
</dbReference>
<keyword evidence="9" id="KW-1185">Reference proteome</keyword>
<protein>
    <recommendedName>
        <fullName evidence="7">Rhodopsin domain-containing protein</fullName>
    </recommendedName>
</protein>
<keyword evidence="4 6" id="KW-0472">Membrane</keyword>
<dbReference type="Proteomes" id="UP000813427">
    <property type="component" value="Unassembled WGS sequence"/>
</dbReference>
<dbReference type="PANTHER" id="PTHR33048:SF15">
    <property type="entry name" value="INTEGRAL MEMBRANE PROTEIN"/>
    <property type="match status" value="1"/>
</dbReference>
<name>A0A8K0RVP4_9HYPO</name>
<feature type="domain" description="Rhodopsin" evidence="7">
    <location>
        <begin position="37"/>
        <end position="129"/>
    </location>
</feature>
<feature type="transmembrane region" description="Helical" evidence="6">
    <location>
        <begin position="53"/>
        <end position="77"/>
    </location>
</feature>
<evidence type="ECO:0000256" key="4">
    <source>
        <dbReference type="ARBA" id="ARBA00023136"/>
    </source>
</evidence>
<evidence type="ECO:0000313" key="8">
    <source>
        <dbReference type="EMBL" id="KAH7245606.1"/>
    </source>
</evidence>
<feature type="transmembrane region" description="Helical" evidence="6">
    <location>
        <begin position="20"/>
        <end position="41"/>
    </location>
</feature>
<dbReference type="InterPro" id="IPR052337">
    <property type="entry name" value="SAT4-like"/>
</dbReference>
<comment type="caution">
    <text evidence="8">The sequence shown here is derived from an EMBL/GenBank/DDBJ whole genome shotgun (WGS) entry which is preliminary data.</text>
</comment>
<comment type="subcellular location">
    <subcellularLocation>
        <location evidence="1">Membrane</location>
        <topology evidence="1">Multi-pass membrane protein</topology>
    </subcellularLocation>
</comment>
<dbReference type="OrthoDB" id="3897607at2759"/>
<accession>A0A8K0RVP4</accession>
<gene>
    <name evidence="8" type="ORF">BKA59DRAFT_511571</name>
</gene>
<keyword evidence="2 6" id="KW-0812">Transmembrane</keyword>
<evidence type="ECO:0000256" key="5">
    <source>
        <dbReference type="ARBA" id="ARBA00038359"/>
    </source>
</evidence>
<feature type="transmembrane region" description="Helical" evidence="6">
    <location>
        <begin position="97"/>
        <end position="119"/>
    </location>
</feature>
<evidence type="ECO:0000313" key="9">
    <source>
        <dbReference type="Proteomes" id="UP000813427"/>
    </source>
</evidence>